<organism evidence="1 2">
    <name type="scientific">Suillus luteus UH-Slu-Lm8-n1</name>
    <dbReference type="NCBI Taxonomy" id="930992"/>
    <lineage>
        <taxon>Eukaryota</taxon>
        <taxon>Fungi</taxon>
        <taxon>Dikarya</taxon>
        <taxon>Basidiomycota</taxon>
        <taxon>Agaricomycotina</taxon>
        <taxon>Agaricomycetes</taxon>
        <taxon>Agaricomycetidae</taxon>
        <taxon>Boletales</taxon>
        <taxon>Suillineae</taxon>
        <taxon>Suillaceae</taxon>
        <taxon>Suillus</taxon>
    </lineage>
</organism>
<dbReference type="EMBL" id="KN835148">
    <property type="protein sequence ID" value="KIK47350.1"/>
    <property type="molecule type" value="Genomic_DNA"/>
</dbReference>
<dbReference type="AlphaFoldDB" id="A0A0D0AAR1"/>
<keyword evidence="2" id="KW-1185">Reference proteome</keyword>
<evidence type="ECO:0000313" key="1">
    <source>
        <dbReference type="EMBL" id="KIK47350.1"/>
    </source>
</evidence>
<reference evidence="1 2" key="1">
    <citation type="submission" date="2014-04" db="EMBL/GenBank/DDBJ databases">
        <authorList>
            <consortium name="DOE Joint Genome Institute"/>
            <person name="Kuo A."/>
            <person name="Ruytinx J."/>
            <person name="Rineau F."/>
            <person name="Colpaert J."/>
            <person name="Kohler A."/>
            <person name="Nagy L.G."/>
            <person name="Floudas D."/>
            <person name="Copeland A."/>
            <person name="Barry K.W."/>
            <person name="Cichocki N."/>
            <person name="Veneault-Fourrey C."/>
            <person name="LaButti K."/>
            <person name="Lindquist E.A."/>
            <person name="Lipzen A."/>
            <person name="Lundell T."/>
            <person name="Morin E."/>
            <person name="Murat C."/>
            <person name="Sun H."/>
            <person name="Tunlid A."/>
            <person name="Henrissat B."/>
            <person name="Grigoriev I.V."/>
            <person name="Hibbett D.S."/>
            <person name="Martin F."/>
            <person name="Nordberg H.P."/>
            <person name="Cantor M.N."/>
            <person name="Hua S.X."/>
        </authorList>
    </citation>
    <scope>NUCLEOTIDE SEQUENCE [LARGE SCALE GENOMIC DNA]</scope>
    <source>
        <strain evidence="1 2">UH-Slu-Lm8-n1</strain>
    </source>
</reference>
<proteinExistence type="predicted"/>
<sequence>MARMSLGKIGRRVSRLYAGVDGQNSWHLEDIPLPTGTRKSLTASLAFSRKVHNVRGASLVRFP</sequence>
<dbReference type="HOGENOM" id="CLU_2887313_0_0_1"/>
<reference evidence="2" key="2">
    <citation type="submission" date="2015-01" db="EMBL/GenBank/DDBJ databases">
        <title>Evolutionary Origins and Diversification of the Mycorrhizal Mutualists.</title>
        <authorList>
            <consortium name="DOE Joint Genome Institute"/>
            <consortium name="Mycorrhizal Genomics Consortium"/>
            <person name="Kohler A."/>
            <person name="Kuo A."/>
            <person name="Nagy L.G."/>
            <person name="Floudas D."/>
            <person name="Copeland A."/>
            <person name="Barry K.W."/>
            <person name="Cichocki N."/>
            <person name="Veneault-Fourrey C."/>
            <person name="LaButti K."/>
            <person name="Lindquist E.A."/>
            <person name="Lipzen A."/>
            <person name="Lundell T."/>
            <person name="Morin E."/>
            <person name="Murat C."/>
            <person name="Riley R."/>
            <person name="Ohm R."/>
            <person name="Sun H."/>
            <person name="Tunlid A."/>
            <person name="Henrissat B."/>
            <person name="Grigoriev I.V."/>
            <person name="Hibbett D.S."/>
            <person name="Martin F."/>
        </authorList>
    </citation>
    <scope>NUCLEOTIDE SEQUENCE [LARGE SCALE GENOMIC DNA]</scope>
    <source>
        <strain evidence="2">UH-Slu-Lm8-n1</strain>
    </source>
</reference>
<dbReference type="Proteomes" id="UP000054485">
    <property type="component" value="Unassembled WGS sequence"/>
</dbReference>
<evidence type="ECO:0000313" key="2">
    <source>
        <dbReference type="Proteomes" id="UP000054485"/>
    </source>
</evidence>
<protein>
    <submittedName>
        <fullName evidence="1">Unplaced genomic scaffold CY34scaffold_17, whole genome shotgun sequence</fullName>
    </submittedName>
</protein>
<accession>A0A0D0AAR1</accession>
<name>A0A0D0AAR1_9AGAM</name>
<gene>
    <name evidence="1" type="ORF">CY34DRAFT_799523</name>
</gene>
<dbReference type="InParanoid" id="A0A0D0AAR1"/>